<evidence type="ECO:0000313" key="7">
    <source>
        <dbReference type="Proteomes" id="UP001363010"/>
    </source>
</evidence>
<keyword evidence="4" id="KW-0812">Transmembrane</keyword>
<keyword evidence="1" id="KW-0540">Nuclease</keyword>
<gene>
    <name evidence="6" type="ORF">WKW80_19290</name>
</gene>
<feature type="transmembrane region" description="Helical" evidence="4">
    <location>
        <begin position="45"/>
        <end position="66"/>
    </location>
</feature>
<evidence type="ECO:0000256" key="4">
    <source>
        <dbReference type="SAM" id="Phobius"/>
    </source>
</evidence>
<dbReference type="SUPFAM" id="SSF50199">
    <property type="entry name" value="Staphylococcal nuclease"/>
    <property type="match status" value="1"/>
</dbReference>
<evidence type="ECO:0000256" key="1">
    <source>
        <dbReference type="ARBA" id="ARBA00022722"/>
    </source>
</evidence>
<evidence type="ECO:0000256" key="3">
    <source>
        <dbReference type="ARBA" id="ARBA00022801"/>
    </source>
</evidence>
<dbReference type="PANTHER" id="PTHR12302">
    <property type="entry name" value="EBNA2 BINDING PROTEIN P100"/>
    <property type="match status" value="1"/>
</dbReference>
<sequence length="218" mass="24184">MLIGARQARSRLGWRRAPLFLFFCHIPSSRPQSGPPASSVAQVDLFGTICVMPIATAAILCLALSVSDGDTLKALCDEAALPQNLVTVRLAGIDAPESNQAFGQRARQALRDLVLDKTVRLECRANPDRYGRSVCKVMVAPSSCTREPCARTMDAGLAMLTLGLAWWEPQYAREQTPQERGQYEFAEYEAKGKHAGLWTDGDPVAPWIWRQQHPHPRW</sequence>
<accession>A0ABU8W3S6</accession>
<dbReference type="Pfam" id="PF00565">
    <property type="entry name" value="SNase"/>
    <property type="match status" value="1"/>
</dbReference>
<feature type="domain" description="TNase-like" evidence="5">
    <location>
        <begin position="66"/>
        <end position="200"/>
    </location>
</feature>
<keyword evidence="4" id="KW-0472">Membrane</keyword>
<dbReference type="Gene3D" id="2.40.50.90">
    <property type="match status" value="1"/>
</dbReference>
<keyword evidence="2" id="KW-0255">Endonuclease</keyword>
<dbReference type="EMBL" id="JBBKZV010000012">
    <property type="protein sequence ID" value="MEJ8824149.1"/>
    <property type="molecule type" value="Genomic_DNA"/>
</dbReference>
<comment type="caution">
    <text evidence="6">The sequence shown here is derived from an EMBL/GenBank/DDBJ whole genome shotgun (WGS) entry which is preliminary data.</text>
</comment>
<evidence type="ECO:0000256" key="2">
    <source>
        <dbReference type="ARBA" id="ARBA00022759"/>
    </source>
</evidence>
<dbReference type="InterPro" id="IPR016071">
    <property type="entry name" value="Staphylococal_nuclease_OB-fold"/>
</dbReference>
<keyword evidence="7" id="KW-1185">Reference proteome</keyword>
<organism evidence="6 7">
    <name type="scientific">Variovorax humicola</name>
    <dbReference type="NCBI Taxonomy" id="1769758"/>
    <lineage>
        <taxon>Bacteria</taxon>
        <taxon>Pseudomonadati</taxon>
        <taxon>Pseudomonadota</taxon>
        <taxon>Betaproteobacteria</taxon>
        <taxon>Burkholderiales</taxon>
        <taxon>Comamonadaceae</taxon>
        <taxon>Variovorax</taxon>
    </lineage>
</organism>
<reference evidence="6 7" key="1">
    <citation type="submission" date="2024-03" db="EMBL/GenBank/DDBJ databases">
        <title>Novel species of the genus Variovorax.</title>
        <authorList>
            <person name="Liu Q."/>
            <person name="Xin Y.-H."/>
        </authorList>
    </citation>
    <scope>NUCLEOTIDE SEQUENCE [LARGE SCALE GENOMIC DNA]</scope>
    <source>
        <strain evidence="6 7">KACC 18501</strain>
    </source>
</reference>
<keyword evidence="4" id="KW-1133">Transmembrane helix</keyword>
<protein>
    <submittedName>
        <fullName evidence="6">Thermonuclease family protein</fullName>
    </submittedName>
</protein>
<dbReference type="PANTHER" id="PTHR12302:SF3">
    <property type="entry name" value="SERINE_THREONINE-PROTEIN KINASE 31"/>
    <property type="match status" value="1"/>
</dbReference>
<keyword evidence="3" id="KW-0378">Hydrolase</keyword>
<dbReference type="SMART" id="SM00318">
    <property type="entry name" value="SNc"/>
    <property type="match status" value="1"/>
</dbReference>
<evidence type="ECO:0000313" key="6">
    <source>
        <dbReference type="EMBL" id="MEJ8824149.1"/>
    </source>
</evidence>
<dbReference type="RefSeq" id="WP_340365184.1">
    <property type="nucleotide sequence ID" value="NZ_JBBKZV010000012.1"/>
</dbReference>
<dbReference type="PROSITE" id="PS50830">
    <property type="entry name" value="TNASE_3"/>
    <property type="match status" value="1"/>
</dbReference>
<dbReference type="Proteomes" id="UP001363010">
    <property type="component" value="Unassembled WGS sequence"/>
</dbReference>
<dbReference type="InterPro" id="IPR035437">
    <property type="entry name" value="SNase_OB-fold_sf"/>
</dbReference>
<proteinExistence type="predicted"/>
<evidence type="ECO:0000259" key="5">
    <source>
        <dbReference type="PROSITE" id="PS50830"/>
    </source>
</evidence>
<name>A0ABU8W3S6_9BURK</name>